<dbReference type="InterPro" id="IPR002716">
    <property type="entry name" value="PIN_dom"/>
</dbReference>
<evidence type="ECO:0000313" key="3">
    <source>
        <dbReference type="EMBL" id="QOJ79033.1"/>
    </source>
</evidence>
<dbReference type="Pfam" id="PF01850">
    <property type="entry name" value="PIN"/>
    <property type="match status" value="1"/>
</dbReference>
<name>A0A7L9FJ33_9CREN</name>
<keyword evidence="4" id="KW-1185">Reference proteome</keyword>
<dbReference type="RefSeq" id="WP_192819005.1">
    <property type="nucleotide sequence ID" value="NZ_CP062310.1"/>
</dbReference>
<feature type="domain" description="PIN" evidence="2">
    <location>
        <begin position="7"/>
        <end position="127"/>
    </location>
</feature>
<evidence type="ECO:0000259" key="2">
    <source>
        <dbReference type="Pfam" id="PF01850"/>
    </source>
</evidence>
<evidence type="ECO:0000313" key="4">
    <source>
        <dbReference type="Proteomes" id="UP000594121"/>
    </source>
</evidence>
<accession>A0A7L9FJ33</accession>
<dbReference type="EMBL" id="CP062310">
    <property type="protein sequence ID" value="QOJ79033.1"/>
    <property type="molecule type" value="Genomic_DNA"/>
</dbReference>
<dbReference type="Gene3D" id="3.40.50.1010">
    <property type="entry name" value="5'-nuclease"/>
    <property type="match status" value="1"/>
</dbReference>
<sequence>MRASPVVADASVVLKWFIEEDYSKHARMLRDDHLYGRVTVHAPSTLMVEVANALRKYVARSVLTREQALRGLRVLYEAGIELEEVGSELLLEALGYSIDNNVTVYDALYVALARKLGTTAYTADEKLLGALRGRDDAVAHIQSYTPAR</sequence>
<gene>
    <name evidence="3" type="ORF">IG193_00775</name>
</gene>
<dbReference type="KEGG" id="thel:IG193_00775"/>
<dbReference type="CDD" id="cd09873">
    <property type="entry name" value="PIN_Pae0151-like"/>
    <property type="match status" value="1"/>
</dbReference>
<dbReference type="Proteomes" id="UP000594121">
    <property type="component" value="Chromosome"/>
</dbReference>
<dbReference type="InterPro" id="IPR051619">
    <property type="entry name" value="TypeII_TA_RNase_PINc/VapC"/>
</dbReference>
<dbReference type="PANTHER" id="PTHR35901">
    <property type="entry name" value="RIBONUCLEASE VAPC3"/>
    <property type="match status" value="1"/>
</dbReference>
<protein>
    <submittedName>
        <fullName evidence="3">Type II toxin-antitoxin system VapC family toxin</fullName>
    </submittedName>
</protein>
<dbReference type="PANTHER" id="PTHR35901:SF1">
    <property type="entry name" value="EXONUCLEASE VAPC9"/>
    <property type="match status" value="1"/>
</dbReference>
<proteinExistence type="predicted"/>
<dbReference type="SUPFAM" id="SSF88723">
    <property type="entry name" value="PIN domain-like"/>
    <property type="match status" value="1"/>
</dbReference>
<dbReference type="InParanoid" id="A0A7L9FJ33"/>
<organism evidence="3 4">
    <name type="scientific">Infirmifilum lucidum</name>
    <dbReference type="NCBI Taxonomy" id="2776706"/>
    <lineage>
        <taxon>Archaea</taxon>
        <taxon>Thermoproteota</taxon>
        <taxon>Thermoprotei</taxon>
        <taxon>Thermofilales</taxon>
        <taxon>Thermofilaceae</taxon>
        <taxon>Infirmifilum</taxon>
    </lineage>
</organism>
<dbReference type="InterPro" id="IPR029060">
    <property type="entry name" value="PIN-like_dom_sf"/>
</dbReference>
<evidence type="ECO:0000256" key="1">
    <source>
        <dbReference type="ARBA" id="ARBA00022842"/>
    </source>
</evidence>
<reference evidence="3 4" key="1">
    <citation type="submission" date="2020-10" db="EMBL/GenBank/DDBJ databases">
        <title>Thermofilum lucidum 3507LT sp. nov. a novel member of Thermofilaceae family isolated from Chile hot spring, and proposal of description order Thermofilales.</title>
        <authorList>
            <person name="Zayulina K.S."/>
            <person name="Elcheninov A.G."/>
            <person name="Toshchakov S.V."/>
            <person name="Kublanov I.V."/>
        </authorList>
    </citation>
    <scope>NUCLEOTIDE SEQUENCE [LARGE SCALE GENOMIC DNA]</scope>
    <source>
        <strain evidence="3 4">3507LT</strain>
    </source>
</reference>
<dbReference type="GeneID" id="59148385"/>
<dbReference type="InterPro" id="IPR044153">
    <property type="entry name" value="PIN_Pae0151-like"/>
</dbReference>
<keyword evidence="1" id="KW-0460">Magnesium</keyword>
<dbReference type="AlphaFoldDB" id="A0A7L9FJ33"/>